<dbReference type="Gene3D" id="3.30.40.10">
    <property type="entry name" value="Zinc/RING finger domain, C3HC4 (zinc finger)"/>
    <property type="match status" value="1"/>
</dbReference>
<evidence type="ECO:0000256" key="4">
    <source>
        <dbReference type="PROSITE-ProRule" id="PRU00175"/>
    </source>
</evidence>
<dbReference type="Proteomes" id="UP000238350">
    <property type="component" value="Unassembled WGS sequence"/>
</dbReference>
<dbReference type="InterPro" id="IPR039577">
    <property type="entry name" value="Rad18"/>
</dbReference>
<dbReference type="GO" id="GO:0006513">
    <property type="term" value="P:protein monoubiquitination"/>
    <property type="evidence" value="ECO:0007669"/>
    <property type="project" value="InterPro"/>
</dbReference>
<proteinExistence type="predicted"/>
<evidence type="ECO:0000256" key="1">
    <source>
        <dbReference type="ARBA" id="ARBA00022723"/>
    </source>
</evidence>
<dbReference type="PROSITE" id="PS50089">
    <property type="entry name" value="ZF_RING_2"/>
    <property type="match status" value="1"/>
</dbReference>
<dbReference type="Pfam" id="PF00097">
    <property type="entry name" value="zf-C3HC4"/>
    <property type="match status" value="1"/>
</dbReference>
<dbReference type="GO" id="GO:0006301">
    <property type="term" value="P:DNA damage tolerance"/>
    <property type="evidence" value="ECO:0007669"/>
    <property type="project" value="InterPro"/>
</dbReference>
<evidence type="ECO:0000256" key="3">
    <source>
        <dbReference type="ARBA" id="ARBA00022833"/>
    </source>
</evidence>
<dbReference type="AlphaFoldDB" id="A0A2T0FML4"/>
<dbReference type="GeneID" id="36517606"/>
<name>A0A2T0FML4_9ASCO</name>
<evidence type="ECO:0000256" key="5">
    <source>
        <dbReference type="SAM" id="MobiDB-lite"/>
    </source>
</evidence>
<keyword evidence="1" id="KW-0479">Metal-binding</keyword>
<feature type="region of interest" description="Disordered" evidence="5">
    <location>
        <begin position="190"/>
        <end position="250"/>
    </location>
</feature>
<dbReference type="OrthoDB" id="9049620at2759"/>
<reference evidence="7 8" key="1">
    <citation type="submission" date="2017-04" db="EMBL/GenBank/DDBJ databases">
        <title>Genome sequencing of [Candida] sorbophila.</title>
        <authorList>
            <person name="Ahn J.O."/>
        </authorList>
    </citation>
    <scope>NUCLEOTIDE SEQUENCE [LARGE SCALE GENOMIC DNA]</scope>
    <source>
        <strain evidence="7 8">DS02</strain>
    </source>
</reference>
<dbReference type="GO" id="GO:0061630">
    <property type="term" value="F:ubiquitin protein ligase activity"/>
    <property type="evidence" value="ECO:0007669"/>
    <property type="project" value="InterPro"/>
</dbReference>
<feature type="compositionally biased region" description="Basic and acidic residues" evidence="5">
    <location>
        <begin position="234"/>
        <end position="243"/>
    </location>
</feature>
<dbReference type="SMART" id="SM00184">
    <property type="entry name" value="RING"/>
    <property type="match status" value="1"/>
</dbReference>
<evidence type="ECO:0000256" key="2">
    <source>
        <dbReference type="ARBA" id="ARBA00022771"/>
    </source>
</evidence>
<organism evidence="7 8">
    <name type="scientific">Wickerhamiella sorbophila</name>
    <dbReference type="NCBI Taxonomy" id="45607"/>
    <lineage>
        <taxon>Eukaryota</taxon>
        <taxon>Fungi</taxon>
        <taxon>Dikarya</taxon>
        <taxon>Ascomycota</taxon>
        <taxon>Saccharomycotina</taxon>
        <taxon>Dipodascomycetes</taxon>
        <taxon>Dipodascales</taxon>
        <taxon>Trichomonascaceae</taxon>
        <taxon>Wickerhamiella</taxon>
    </lineage>
</organism>
<dbReference type="SUPFAM" id="SSF57850">
    <property type="entry name" value="RING/U-box"/>
    <property type="match status" value="1"/>
</dbReference>
<feature type="compositionally biased region" description="Acidic residues" evidence="5">
    <location>
        <begin position="209"/>
        <end position="233"/>
    </location>
</feature>
<gene>
    <name evidence="7" type="ORF">B9G98_03858</name>
</gene>
<dbReference type="InterPro" id="IPR013083">
    <property type="entry name" value="Znf_RING/FYVE/PHD"/>
</dbReference>
<protein>
    <submittedName>
        <fullName evidence="7">RING finger protein PSH1</fullName>
    </submittedName>
</protein>
<dbReference type="PANTHER" id="PTHR14134:SF3">
    <property type="entry name" value="RING-CH-TYPE DOMAIN-CONTAINING PROTEIN"/>
    <property type="match status" value="1"/>
</dbReference>
<evidence type="ECO:0000313" key="7">
    <source>
        <dbReference type="EMBL" id="PRT56238.1"/>
    </source>
</evidence>
<comment type="caution">
    <text evidence="7">The sequence shown here is derived from an EMBL/GenBank/DDBJ whole genome shotgun (WGS) entry which is preliminary data.</text>
</comment>
<dbReference type="RefSeq" id="XP_024666183.1">
    <property type="nucleotide sequence ID" value="XM_024810415.1"/>
</dbReference>
<keyword evidence="2 4" id="KW-0863">Zinc-finger</keyword>
<dbReference type="GO" id="GO:0008270">
    <property type="term" value="F:zinc ion binding"/>
    <property type="evidence" value="ECO:0007669"/>
    <property type="project" value="UniProtKB-KW"/>
</dbReference>
<evidence type="ECO:0000313" key="8">
    <source>
        <dbReference type="Proteomes" id="UP000238350"/>
    </source>
</evidence>
<sequence length="284" mass="31645">MENLARVAGVENRALEAYLKAVSGSLTCHVCHDIMCEPYMLQCGHAFCGVCLEHWFRTVKSKSSALSCPVCRTSASTKPVLSLALRDIYNAMIQLLRSHDAAAAAEVEKEALTRVCGQPDPFGSVRFTRSIIDPIDGVERCAHCQWEMEDGICPNCASDDDFTDASMISSDDQDIDMDVEDENEYEADFIDDVYHGPYSSGRGEAEYVGADESEESGSESSEESDMSDEDELDRLERRAEQQRRPTVHRVVAIDDDDDDIEILGSRNVQRPELVRRVIEISDSE</sequence>
<dbReference type="PROSITE" id="PS00518">
    <property type="entry name" value="ZF_RING_1"/>
    <property type="match status" value="1"/>
</dbReference>
<feature type="domain" description="RING-type" evidence="6">
    <location>
        <begin position="28"/>
        <end position="72"/>
    </location>
</feature>
<dbReference type="InterPro" id="IPR017907">
    <property type="entry name" value="Znf_RING_CS"/>
</dbReference>
<dbReference type="InterPro" id="IPR001841">
    <property type="entry name" value="Znf_RING"/>
</dbReference>
<dbReference type="PANTHER" id="PTHR14134">
    <property type="entry name" value="E3 UBIQUITIN-PROTEIN LIGASE RAD18"/>
    <property type="match status" value="1"/>
</dbReference>
<accession>A0A2T0FML4</accession>
<dbReference type="GO" id="GO:0003697">
    <property type="term" value="F:single-stranded DNA binding"/>
    <property type="evidence" value="ECO:0007669"/>
    <property type="project" value="InterPro"/>
</dbReference>
<dbReference type="InterPro" id="IPR018957">
    <property type="entry name" value="Znf_C3HC4_RING-type"/>
</dbReference>
<keyword evidence="8" id="KW-1185">Reference proteome</keyword>
<keyword evidence="3" id="KW-0862">Zinc</keyword>
<dbReference type="EMBL" id="NDIQ01000022">
    <property type="protein sequence ID" value="PRT56238.1"/>
    <property type="molecule type" value="Genomic_DNA"/>
</dbReference>
<evidence type="ECO:0000259" key="6">
    <source>
        <dbReference type="PROSITE" id="PS50089"/>
    </source>
</evidence>
<dbReference type="STRING" id="45607.A0A2T0FML4"/>